<keyword evidence="4" id="KW-1185">Reference proteome</keyword>
<gene>
    <name evidence="3" type="ORF">PIB30_070125</name>
</gene>
<feature type="region of interest" description="Disordered" evidence="2">
    <location>
        <begin position="1"/>
        <end position="26"/>
    </location>
</feature>
<reference evidence="3 4" key="1">
    <citation type="journal article" date="2023" name="Plants (Basel)">
        <title>Bridging the Gap: Combining Genomics and Transcriptomics Approaches to Understand Stylosanthes scabra, an Orphan Legume from the Brazilian Caatinga.</title>
        <authorList>
            <person name="Ferreira-Neto J.R.C."/>
            <person name="da Silva M.D."/>
            <person name="Binneck E."/>
            <person name="de Melo N.F."/>
            <person name="da Silva R.H."/>
            <person name="de Melo A.L.T.M."/>
            <person name="Pandolfi V."/>
            <person name="Bustamante F.O."/>
            <person name="Brasileiro-Vidal A.C."/>
            <person name="Benko-Iseppon A.M."/>
        </authorList>
    </citation>
    <scope>NUCLEOTIDE SEQUENCE [LARGE SCALE GENOMIC DNA]</scope>
    <source>
        <tissue evidence="3">Leaves</tissue>
    </source>
</reference>
<evidence type="ECO:0000313" key="4">
    <source>
        <dbReference type="Proteomes" id="UP001341840"/>
    </source>
</evidence>
<proteinExistence type="predicted"/>
<evidence type="ECO:0000313" key="3">
    <source>
        <dbReference type="EMBL" id="MED6137993.1"/>
    </source>
</evidence>
<accession>A0ABU6SQB7</accession>
<feature type="coiled-coil region" evidence="1">
    <location>
        <begin position="68"/>
        <end position="95"/>
    </location>
</feature>
<keyword evidence="1" id="KW-0175">Coiled coil</keyword>
<evidence type="ECO:0000256" key="2">
    <source>
        <dbReference type="SAM" id="MobiDB-lite"/>
    </source>
</evidence>
<dbReference type="EMBL" id="JASCZI010061198">
    <property type="protein sequence ID" value="MED6137993.1"/>
    <property type="molecule type" value="Genomic_DNA"/>
</dbReference>
<sequence>MDSQPKTEPASPPIPASSSSHGSLNDMSVSQLVSDFRASYDKFEERLHTEDQLKKKEQQWLDDSIIVIAALRLRCSELEEENKKNLETIQKLKENEKCNADAKLLNEMAVPDSPPLKKRKRGVGHCNGESSGMETLCM</sequence>
<feature type="non-terminal residue" evidence="3">
    <location>
        <position position="138"/>
    </location>
</feature>
<name>A0ABU6SQB7_9FABA</name>
<organism evidence="3 4">
    <name type="scientific">Stylosanthes scabra</name>
    <dbReference type="NCBI Taxonomy" id="79078"/>
    <lineage>
        <taxon>Eukaryota</taxon>
        <taxon>Viridiplantae</taxon>
        <taxon>Streptophyta</taxon>
        <taxon>Embryophyta</taxon>
        <taxon>Tracheophyta</taxon>
        <taxon>Spermatophyta</taxon>
        <taxon>Magnoliopsida</taxon>
        <taxon>eudicotyledons</taxon>
        <taxon>Gunneridae</taxon>
        <taxon>Pentapetalae</taxon>
        <taxon>rosids</taxon>
        <taxon>fabids</taxon>
        <taxon>Fabales</taxon>
        <taxon>Fabaceae</taxon>
        <taxon>Papilionoideae</taxon>
        <taxon>50 kb inversion clade</taxon>
        <taxon>dalbergioids sensu lato</taxon>
        <taxon>Dalbergieae</taxon>
        <taxon>Pterocarpus clade</taxon>
        <taxon>Stylosanthes</taxon>
    </lineage>
</organism>
<comment type="caution">
    <text evidence="3">The sequence shown here is derived from an EMBL/GenBank/DDBJ whole genome shotgun (WGS) entry which is preliminary data.</text>
</comment>
<dbReference type="Proteomes" id="UP001341840">
    <property type="component" value="Unassembled WGS sequence"/>
</dbReference>
<evidence type="ECO:0000256" key="1">
    <source>
        <dbReference type="SAM" id="Coils"/>
    </source>
</evidence>
<protein>
    <submittedName>
        <fullName evidence="3">Uncharacterized protein</fullName>
    </submittedName>
</protein>